<keyword evidence="4" id="KW-0547">Nucleotide-binding</keyword>
<keyword evidence="6" id="KW-0133">Cell shape</keyword>
<reference evidence="15" key="1">
    <citation type="submission" date="2020-05" db="EMBL/GenBank/DDBJ databases">
        <authorList>
            <person name="Chiriac C."/>
            <person name="Salcher M."/>
            <person name="Ghai R."/>
            <person name="Kavagutti S V."/>
        </authorList>
    </citation>
    <scope>NUCLEOTIDE SEQUENCE</scope>
</reference>
<dbReference type="EMBL" id="CAEZXH010000007">
    <property type="protein sequence ID" value="CAB4676591.1"/>
    <property type="molecule type" value="Genomic_DNA"/>
</dbReference>
<dbReference type="SUPFAM" id="SSF53244">
    <property type="entry name" value="MurD-like peptide ligases, peptide-binding domain"/>
    <property type="match status" value="1"/>
</dbReference>
<dbReference type="EMBL" id="CAEZZS010000004">
    <property type="protein sequence ID" value="CAB4768361.1"/>
    <property type="molecule type" value="Genomic_DNA"/>
</dbReference>
<evidence type="ECO:0000313" key="15">
    <source>
        <dbReference type="EMBL" id="CAB4676591.1"/>
    </source>
</evidence>
<evidence type="ECO:0000259" key="12">
    <source>
        <dbReference type="Pfam" id="PF02875"/>
    </source>
</evidence>
<dbReference type="AlphaFoldDB" id="A0A6J6MQM2"/>
<evidence type="ECO:0000256" key="9">
    <source>
        <dbReference type="ARBA" id="ARBA00023316"/>
    </source>
</evidence>
<dbReference type="Gene3D" id="3.90.190.20">
    <property type="entry name" value="Mur ligase, C-terminal domain"/>
    <property type="match status" value="1"/>
</dbReference>
<keyword evidence="9" id="KW-0961">Cell wall biogenesis/degradation</keyword>
<dbReference type="InterPro" id="IPR013221">
    <property type="entry name" value="Mur_ligase_cen"/>
</dbReference>
<dbReference type="InterPro" id="IPR005863">
    <property type="entry name" value="UDP-N-AcMur_synth"/>
</dbReference>
<dbReference type="Gene3D" id="3.40.1190.10">
    <property type="entry name" value="Mur-like, catalytic domain"/>
    <property type="match status" value="1"/>
</dbReference>
<evidence type="ECO:0000256" key="4">
    <source>
        <dbReference type="ARBA" id="ARBA00022741"/>
    </source>
</evidence>
<evidence type="ECO:0000256" key="3">
    <source>
        <dbReference type="ARBA" id="ARBA00022618"/>
    </source>
</evidence>
<organism evidence="15">
    <name type="scientific">freshwater metagenome</name>
    <dbReference type="NCBI Taxonomy" id="449393"/>
    <lineage>
        <taxon>unclassified sequences</taxon>
        <taxon>metagenomes</taxon>
        <taxon>ecological metagenomes</taxon>
    </lineage>
</organism>
<proteinExistence type="inferred from homology"/>
<evidence type="ECO:0000256" key="7">
    <source>
        <dbReference type="ARBA" id="ARBA00022984"/>
    </source>
</evidence>
<dbReference type="GO" id="GO:0009252">
    <property type="term" value="P:peptidoglycan biosynthetic process"/>
    <property type="evidence" value="ECO:0007669"/>
    <property type="project" value="UniProtKB-KW"/>
</dbReference>
<dbReference type="HAMAP" id="MF_02019">
    <property type="entry name" value="MurF"/>
    <property type="match status" value="1"/>
</dbReference>
<protein>
    <recommendedName>
        <fullName evidence="10">UDP-MurNAc-pentapeptide synthetase</fullName>
    </recommendedName>
</protein>
<evidence type="ECO:0000313" key="14">
    <source>
        <dbReference type="EMBL" id="CAB4605523.1"/>
    </source>
</evidence>
<evidence type="ECO:0000256" key="6">
    <source>
        <dbReference type="ARBA" id="ARBA00022960"/>
    </source>
</evidence>
<dbReference type="GO" id="GO:0051301">
    <property type="term" value="P:cell division"/>
    <property type="evidence" value="ECO:0007669"/>
    <property type="project" value="UniProtKB-KW"/>
</dbReference>
<feature type="domain" description="Mur ligase central" evidence="13">
    <location>
        <begin position="106"/>
        <end position="292"/>
    </location>
</feature>
<dbReference type="SUPFAM" id="SSF53623">
    <property type="entry name" value="MurD-like peptide ligases, catalytic domain"/>
    <property type="match status" value="1"/>
</dbReference>
<dbReference type="Gene3D" id="3.40.1390.10">
    <property type="entry name" value="MurE/MurF, N-terminal domain"/>
    <property type="match status" value="1"/>
</dbReference>
<dbReference type="Pfam" id="PF01225">
    <property type="entry name" value="Mur_ligase"/>
    <property type="match status" value="1"/>
</dbReference>
<dbReference type="InterPro" id="IPR000713">
    <property type="entry name" value="Mur_ligase_N"/>
</dbReference>
<dbReference type="EMBL" id="CAEZUJ010000054">
    <property type="protein sequence ID" value="CAB4605523.1"/>
    <property type="molecule type" value="Genomic_DNA"/>
</dbReference>
<evidence type="ECO:0000259" key="11">
    <source>
        <dbReference type="Pfam" id="PF01225"/>
    </source>
</evidence>
<dbReference type="Pfam" id="PF02875">
    <property type="entry name" value="Mur_ligase_C"/>
    <property type="match status" value="1"/>
</dbReference>
<sequence>MIPLTISQISEVVDGKVVGDGNKLITGPAFFDSREIIPNGIFLALEGEQVDGHDFALQALSGGAGVVICSREVEPTCIVVVDVVEAITKLAAHVRQIISEMKVIAITGSHGKTTTKDLAKHLLSMIGETVAPKSSFNNDLGVPITILECKENTKFCILEMGARKVGDIAKLERRFRPDVGVVLGVGSAHIGVFGSQEVIATAKSEMVINLEPSKTAILGSYDDLTIDMKNLTKAKVMTFGEKSNDDVRATDIEIREGFAHFDLVTSFGRESVALRQAGRHQVANALAAAAIATAFNMPIDKISAGLSTAESSSKWRMELHEIAGRLIINDSYNANPESMFAALDSLRLFAQERGGRAWAFLGKMHELGEYSLSGHHKVSRRAIDLEIDHLVAIGTPEYLGETELGSTEILLVENIESAREIATGSEAGDVILIKGSRAEELEKLAELLIGDLNELPVDKNEG</sequence>
<dbReference type="PANTHER" id="PTHR43024:SF1">
    <property type="entry name" value="UDP-N-ACETYLMURAMOYL-TRIPEPTIDE--D-ALANYL-D-ALANINE LIGASE"/>
    <property type="match status" value="1"/>
</dbReference>
<keyword evidence="7" id="KW-0573">Peptidoglycan synthesis</keyword>
<dbReference type="InterPro" id="IPR035911">
    <property type="entry name" value="MurE/MurF_N"/>
</dbReference>
<keyword evidence="1" id="KW-0963">Cytoplasm</keyword>
<evidence type="ECO:0000256" key="1">
    <source>
        <dbReference type="ARBA" id="ARBA00022490"/>
    </source>
</evidence>
<dbReference type="InterPro" id="IPR004101">
    <property type="entry name" value="Mur_ligase_C"/>
</dbReference>
<feature type="domain" description="Mur ligase C-terminal" evidence="12">
    <location>
        <begin position="316"/>
        <end position="437"/>
    </location>
</feature>
<dbReference type="NCBIfam" id="TIGR01143">
    <property type="entry name" value="murF"/>
    <property type="match status" value="1"/>
</dbReference>
<evidence type="ECO:0000256" key="8">
    <source>
        <dbReference type="ARBA" id="ARBA00023306"/>
    </source>
</evidence>
<dbReference type="InterPro" id="IPR036565">
    <property type="entry name" value="Mur-like_cat_sf"/>
</dbReference>
<evidence type="ECO:0000256" key="10">
    <source>
        <dbReference type="ARBA" id="ARBA00031461"/>
    </source>
</evidence>
<dbReference type="GO" id="GO:0047480">
    <property type="term" value="F:UDP-N-acetylmuramoyl-tripeptide-D-alanyl-D-alanine ligase activity"/>
    <property type="evidence" value="ECO:0007669"/>
    <property type="project" value="InterPro"/>
</dbReference>
<dbReference type="PANTHER" id="PTHR43024">
    <property type="entry name" value="UDP-N-ACETYLMURAMOYL-TRIPEPTIDE--D-ALANYL-D-ALANINE LIGASE"/>
    <property type="match status" value="1"/>
</dbReference>
<dbReference type="Pfam" id="PF08245">
    <property type="entry name" value="Mur_ligase_M"/>
    <property type="match status" value="1"/>
</dbReference>
<evidence type="ECO:0000256" key="5">
    <source>
        <dbReference type="ARBA" id="ARBA00022840"/>
    </source>
</evidence>
<keyword evidence="5" id="KW-0067">ATP-binding</keyword>
<dbReference type="InterPro" id="IPR051046">
    <property type="entry name" value="MurCDEF_CellWall_CoF430Synth"/>
</dbReference>
<keyword evidence="2" id="KW-0436">Ligase</keyword>
<evidence type="ECO:0000259" key="13">
    <source>
        <dbReference type="Pfam" id="PF08245"/>
    </source>
</evidence>
<dbReference type="GO" id="GO:0071555">
    <property type="term" value="P:cell wall organization"/>
    <property type="evidence" value="ECO:0007669"/>
    <property type="project" value="UniProtKB-KW"/>
</dbReference>
<dbReference type="GO" id="GO:0008360">
    <property type="term" value="P:regulation of cell shape"/>
    <property type="evidence" value="ECO:0007669"/>
    <property type="project" value="UniProtKB-KW"/>
</dbReference>
<name>A0A6J6MQM2_9ZZZZ</name>
<dbReference type="InterPro" id="IPR036615">
    <property type="entry name" value="Mur_ligase_C_dom_sf"/>
</dbReference>
<gene>
    <name evidence="14" type="ORF">UFOPK1811_01097</name>
    <name evidence="15" type="ORF">UFOPK2360_00214</name>
    <name evidence="16" type="ORF">UFOPK2922_00189</name>
</gene>
<evidence type="ECO:0000256" key="2">
    <source>
        <dbReference type="ARBA" id="ARBA00022598"/>
    </source>
</evidence>
<dbReference type="SUPFAM" id="SSF63418">
    <property type="entry name" value="MurE/MurF N-terminal domain"/>
    <property type="match status" value="1"/>
</dbReference>
<evidence type="ECO:0000313" key="16">
    <source>
        <dbReference type="EMBL" id="CAB4768361.1"/>
    </source>
</evidence>
<dbReference type="GO" id="GO:0005524">
    <property type="term" value="F:ATP binding"/>
    <property type="evidence" value="ECO:0007669"/>
    <property type="project" value="UniProtKB-KW"/>
</dbReference>
<keyword evidence="3" id="KW-0132">Cell division</keyword>
<keyword evidence="8" id="KW-0131">Cell cycle</keyword>
<accession>A0A6J6MQM2</accession>
<feature type="domain" description="Mur ligase N-terminal catalytic" evidence="11">
    <location>
        <begin position="32"/>
        <end position="79"/>
    </location>
</feature>